<accession>A0A841PWU1</accession>
<dbReference type="EMBL" id="JACHGH010000002">
    <property type="protein sequence ID" value="MBB6452394.1"/>
    <property type="molecule type" value="Genomic_DNA"/>
</dbReference>
<comment type="caution">
    <text evidence="1">The sequence shown here is derived from an EMBL/GenBank/DDBJ whole genome shotgun (WGS) entry which is preliminary data.</text>
</comment>
<keyword evidence="2" id="KW-1185">Reference proteome</keyword>
<protein>
    <submittedName>
        <fullName evidence="1">Asp/Glu/hydantoin racemase</fullName>
    </submittedName>
</protein>
<proteinExistence type="predicted"/>
<sequence length="239" mass="27157">MKYYAKKGQMDFGESIGVIMLDTFTPFIPGDVGNANTFSFPVRYEKVEGLTVQKMMKEDDLYYESLLEAGNKLARHGVKAITGDCGYMAIFQEKLVDDLKIPVFLTSLLQLHFLKHLIGKKEKIGVITANSNLLDQRLLQTIGIDESFPIVIKGLEKEKHFHDFAIKESGFLYKQKVEEEVVHVAEKFVTEHPSMKMILLECSMLPPYAKALQDKVKLPVYDYASMINYVQSGLVQSVY</sequence>
<name>A0A841PWU1_9BACI</name>
<gene>
    <name evidence="1" type="ORF">HNQ94_000839</name>
</gene>
<dbReference type="Proteomes" id="UP000581688">
    <property type="component" value="Unassembled WGS sequence"/>
</dbReference>
<evidence type="ECO:0000313" key="2">
    <source>
        <dbReference type="Proteomes" id="UP000581688"/>
    </source>
</evidence>
<reference evidence="1 2" key="1">
    <citation type="submission" date="2020-08" db="EMBL/GenBank/DDBJ databases">
        <title>Genomic Encyclopedia of Type Strains, Phase IV (KMG-IV): sequencing the most valuable type-strain genomes for metagenomic binning, comparative biology and taxonomic classification.</title>
        <authorList>
            <person name="Goeker M."/>
        </authorList>
    </citation>
    <scope>NUCLEOTIDE SEQUENCE [LARGE SCALE GENOMIC DNA]</scope>
    <source>
        <strain evidence="1 2">DSM 19612</strain>
    </source>
</reference>
<evidence type="ECO:0000313" key="1">
    <source>
        <dbReference type="EMBL" id="MBB6452394.1"/>
    </source>
</evidence>
<organism evidence="1 2">
    <name type="scientific">Salirhabdus euzebyi</name>
    <dbReference type="NCBI Taxonomy" id="394506"/>
    <lineage>
        <taxon>Bacteria</taxon>
        <taxon>Bacillati</taxon>
        <taxon>Bacillota</taxon>
        <taxon>Bacilli</taxon>
        <taxon>Bacillales</taxon>
        <taxon>Bacillaceae</taxon>
        <taxon>Salirhabdus</taxon>
    </lineage>
</organism>
<dbReference type="NCBIfam" id="NF005679">
    <property type="entry name" value="PRK07475.1"/>
    <property type="match status" value="1"/>
</dbReference>
<dbReference type="RefSeq" id="WP_174494944.1">
    <property type="nucleotide sequence ID" value="NZ_CADDWK010000002.1"/>
</dbReference>
<dbReference type="AlphaFoldDB" id="A0A841PWU1"/>